<name>A0A8R2H7E5_ACYPI</name>
<dbReference type="AlphaFoldDB" id="A0A8R2H7E5"/>
<organism evidence="1 2">
    <name type="scientific">Acyrthosiphon pisum</name>
    <name type="common">Pea aphid</name>
    <dbReference type="NCBI Taxonomy" id="7029"/>
    <lineage>
        <taxon>Eukaryota</taxon>
        <taxon>Metazoa</taxon>
        <taxon>Ecdysozoa</taxon>
        <taxon>Arthropoda</taxon>
        <taxon>Hexapoda</taxon>
        <taxon>Insecta</taxon>
        <taxon>Pterygota</taxon>
        <taxon>Neoptera</taxon>
        <taxon>Paraneoptera</taxon>
        <taxon>Hemiptera</taxon>
        <taxon>Sternorrhyncha</taxon>
        <taxon>Aphidomorpha</taxon>
        <taxon>Aphidoidea</taxon>
        <taxon>Aphididae</taxon>
        <taxon>Macrosiphini</taxon>
        <taxon>Acyrthosiphon</taxon>
    </lineage>
</organism>
<keyword evidence="2" id="KW-1185">Reference proteome</keyword>
<protein>
    <submittedName>
        <fullName evidence="1">Uncharacterized protein</fullName>
    </submittedName>
</protein>
<reference evidence="2" key="1">
    <citation type="submission" date="2010-06" db="EMBL/GenBank/DDBJ databases">
        <authorList>
            <person name="Jiang H."/>
            <person name="Abraham K."/>
            <person name="Ali S."/>
            <person name="Alsbrooks S.L."/>
            <person name="Anim B.N."/>
            <person name="Anosike U.S."/>
            <person name="Attaway T."/>
            <person name="Bandaranaike D.P."/>
            <person name="Battles P.K."/>
            <person name="Bell S.N."/>
            <person name="Bell A.V."/>
            <person name="Beltran B."/>
            <person name="Bickham C."/>
            <person name="Bustamante Y."/>
            <person name="Caleb T."/>
            <person name="Canada A."/>
            <person name="Cardenas V."/>
            <person name="Carter K."/>
            <person name="Chacko J."/>
            <person name="Chandrabose M.N."/>
            <person name="Chavez D."/>
            <person name="Chavez A."/>
            <person name="Chen L."/>
            <person name="Chu H.-S."/>
            <person name="Claassen K.J."/>
            <person name="Cockrell R."/>
            <person name="Collins M."/>
            <person name="Cooper J.A."/>
            <person name="Cree A."/>
            <person name="Curry S.M."/>
            <person name="Da Y."/>
            <person name="Dao M.D."/>
            <person name="Das B."/>
            <person name="Davila M.-L."/>
            <person name="Davy-Carroll L."/>
            <person name="Denson S."/>
            <person name="Dinh H."/>
            <person name="Ebong V.E."/>
            <person name="Edwards J.R."/>
            <person name="Egan A."/>
            <person name="El-Daye J."/>
            <person name="Escobedo L."/>
            <person name="Fernandez S."/>
            <person name="Fernando P.R."/>
            <person name="Flagg N."/>
            <person name="Forbes L.D."/>
            <person name="Fowler R.G."/>
            <person name="Fu Q."/>
            <person name="Gabisi R.A."/>
            <person name="Ganer J."/>
            <person name="Garbino Pronczuk A."/>
            <person name="Garcia R.M."/>
            <person name="Garner T."/>
            <person name="Garrett T.E."/>
            <person name="Gonzalez D.A."/>
            <person name="Hamid H."/>
            <person name="Hawkins E.S."/>
            <person name="Hirani K."/>
            <person name="Hogues M.E."/>
            <person name="Hollins B."/>
            <person name="Hsiao C.-H."/>
            <person name="Jabil R."/>
            <person name="James M.L."/>
            <person name="Jhangiani S.N."/>
            <person name="Johnson B."/>
            <person name="Johnson Q."/>
            <person name="Joshi V."/>
            <person name="Kalu J.B."/>
            <person name="Kam C."/>
            <person name="Kashfia A."/>
            <person name="Keebler J."/>
            <person name="Kisamo H."/>
            <person name="Kovar C.L."/>
            <person name="Lago L.A."/>
            <person name="Lai C.-Y."/>
            <person name="Laidlaw J."/>
            <person name="Lara F."/>
            <person name="Le T.-K."/>
            <person name="Lee S.L."/>
            <person name="Legall F.H."/>
            <person name="Lemon S.J."/>
            <person name="Lewis L.R."/>
            <person name="Li B."/>
            <person name="Liu Y."/>
            <person name="Liu Y.-S."/>
            <person name="Lopez J."/>
            <person name="Lozado R.J."/>
            <person name="Lu J."/>
            <person name="Madu R.C."/>
            <person name="Maheshwari M."/>
            <person name="Maheshwari R."/>
            <person name="Malloy K."/>
            <person name="Martinez E."/>
            <person name="Mathew T."/>
            <person name="Mercado I.C."/>
            <person name="Mercado C."/>
            <person name="Meyer B."/>
            <person name="Montgomery K."/>
            <person name="Morgan M.B."/>
            <person name="Munidasa M."/>
            <person name="Nazareth L.V."/>
            <person name="Nelson J."/>
            <person name="Ng B.M."/>
            <person name="Nguyen N.B."/>
            <person name="Nguyen P.Q."/>
            <person name="Nguyen T."/>
            <person name="Obregon M."/>
            <person name="Okwuonu G.O."/>
            <person name="Onwere C.G."/>
            <person name="Orozco G."/>
            <person name="Parra A."/>
            <person name="Patel S."/>
            <person name="Patil S."/>
            <person name="Perez A."/>
            <person name="Perez Y."/>
            <person name="Pham C."/>
            <person name="Primus E.L."/>
            <person name="Pu L.-L."/>
            <person name="Puazo M."/>
            <person name="Qin X."/>
            <person name="Quiroz J.B."/>
            <person name="Reese J."/>
            <person name="Richards S."/>
            <person name="Rives C.M."/>
            <person name="Robberts R."/>
            <person name="Ruiz S.J."/>
            <person name="Ruiz M.J."/>
            <person name="Santibanez J."/>
            <person name="Schneider B.W."/>
            <person name="Sisson I."/>
            <person name="Smith M."/>
            <person name="Sodergren E."/>
            <person name="Song X.-Z."/>
            <person name="Song B.B."/>
            <person name="Summersgill H."/>
            <person name="Thelus R."/>
            <person name="Thornton R.D."/>
            <person name="Trejos Z.Y."/>
            <person name="Usmani K."/>
            <person name="Vattathil S."/>
            <person name="Villasana D."/>
            <person name="Walker D.L."/>
            <person name="Wang S."/>
            <person name="Wang K."/>
            <person name="White C.S."/>
            <person name="Williams A.C."/>
            <person name="Williamson J."/>
            <person name="Wilson K."/>
            <person name="Woghiren I.O."/>
            <person name="Woodworth J.R."/>
            <person name="Worley K.C."/>
            <person name="Wright R.A."/>
            <person name="Wu W."/>
            <person name="Young L."/>
            <person name="Zhang L."/>
            <person name="Zhang J."/>
            <person name="Zhu Y."/>
            <person name="Muzny D.M."/>
            <person name="Weinstock G."/>
            <person name="Gibbs R.A."/>
        </authorList>
    </citation>
    <scope>NUCLEOTIDE SEQUENCE [LARGE SCALE GENOMIC DNA]</scope>
    <source>
        <strain evidence="2">LSR1</strain>
    </source>
</reference>
<proteinExistence type="predicted"/>
<sequence length="141" mass="16536">MITKDFQRLPEISKDYHRFPNICTLITKSGLPLDVLVDSDVNEKTKNTTTSDKYPKYVDCNETLVELGYFKWITGFRSECRKAACLVKTELFFGLFYLFCKIILQDVCECRKKINKSSLVKSYLEQSMLFFQGHYKNIKQT</sequence>
<dbReference type="KEGG" id="api:107884862"/>
<dbReference type="RefSeq" id="XP_016663330.1">
    <property type="nucleotide sequence ID" value="XM_016807841.1"/>
</dbReference>
<reference evidence="1" key="2">
    <citation type="submission" date="2022-06" db="UniProtKB">
        <authorList>
            <consortium name="EnsemblMetazoa"/>
        </authorList>
    </citation>
    <scope>IDENTIFICATION</scope>
</reference>
<evidence type="ECO:0000313" key="2">
    <source>
        <dbReference type="Proteomes" id="UP000007819"/>
    </source>
</evidence>
<evidence type="ECO:0000313" key="1">
    <source>
        <dbReference type="EnsemblMetazoa" id="XP_016663330.1"/>
    </source>
</evidence>
<dbReference type="EnsemblMetazoa" id="XM_016807841.1">
    <property type="protein sequence ID" value="XP_016663330.1"/>
    <property type="gene ID" value="LOC107884862"/>
</dbReference>
<dbReference type="GeneID" id="107884862"/>
<dbReference type="Proteomes" id="UP000007819">
    <property type="component" value="Chromosome A3"/>
</dbReference>
<accession>A0A8R2H7E5</accession>